<gene>
    <name evidence="2" type="ORF">R1flu_004871</name>
</gene>
<comment type="caution">
    <text evidence="2">The sequence shown here is derived from an EMBL/GenBank/DDBJ whole genome shotgun (WGS) entry which is preliminary data.</text>
</comment>
<sequence length="117" mass="13018">MGGGLVPLCFASPRHCGPSVVARESEEERLHAFASPTQHHGSLAEKEEEEEENKVVFERKAKPPSDRSNERASTRAIEERYRTRSSGAVARDLIASWDIVLRDANTGRESVDLKSED</sequence>
<dbReference type="AlphaFoldDB" id="A0ABD1YRI4"/>
<feature type="compositionally biased region" description="Basic and acidic residues" evidence="1">
    <location>
        <begin position="53"/>
        <end position="82"/>
    </location>
</feature>
<name>A0ABD1YRI4_9MARC</name>
<evidence type="ECO:0000256" key="1">
    <source>
        <dbReference type="SAM" id="MobiDB-lite"/>
    </source>
</evidence>
<dbReference type="Proteomes" id="UP001605036">
    <property type="component" value="Unassembled WGS sequence"/>
</dbReference>
<reference evidence="2 3" key="1">
    <citation type="submission" date="2024-09" db="EMBL/GenBank/DDBJ databases">
        <title>Chromosome-scale assembly of Riccia fluitans.</title>
        <authorList>
            <person name="Paukszto L."/>
            <person name="Sawicki J."/>
            <person name="Karawczyk K."/>
            <person name="Piernik-Szablinska J."/>
            <person name="Szczecinska M."/>
            <person name="Mazdziarz M."/>
        </authorList>
    </citation>
    <scope>NUCLEOTIDE SEQUENCE [LARGE SCALE GENOMIC DNA]</scope>
    <source>
        <strain evidence="2">Rf_01</strain>
        <tissue evidence="2">Aerial parts of the thallus</tissue>
    </source>
</reference>
<feature type="region of interest" description="Disordered" evidence="1">
    <location>
        <begin position="21"/>
        <end position="86"/>
    </location>
</feature>
<dbReference type="EMBL" id="JBHFFA010000003">
    <property type="protein sequence ID" value="KAL2633392.1"/>
    <property type="molecule type" value="Genomic_DNA"/>
</dbReference>
<accession>A0ABD1YRI4</accession>
<keyword evidence="3" id="KW-1185">Reference proteome</keyword>
<protein>
    <submittedName>
        <fullName evidence="2">Uncharacterized protein</fullName>
    </submittedName>
</protein>
<evidence type="ECO:0000313" key="2">
    <source>
        <dbReference type="EMBL" id="KAL2633392.1"/>
    </source>
</evidence>
<organism evidence="2 3">
    <name type="scientific">Riccia fluitans</name>
    <dbReference type="NCBI Taxonomy" id="41844"/>
    <lineage>
        <taxon>Eukaryota</taxon>
        <taxon>Viridiplantae</taxon>
        <taxon>Streptophyta</taxon>
        <taxon>Embryophyta</taxon>
        <taxon>Marchantiophyta</taxon>
        <taxon>Marchantiopsida</taxon>
        <taxon>Marchantiidae</taxon>
        <taxon>Marchantiales</taxon>
        <taxon>Ricciaceae</taxon>
        <taxon>Riccia</taxon>
    </lineage>
</organism>
<proteinExistence type="predicted"/>
<evidence type="ECO:0000313" key="3">
    <source>
        <dbReference type="Proteomes" id="UP001605036"/>
    </source>
</evidence>